<dbReference type="RefSeq" id="WP_151053839.1">
    <property type="nucleotide sequence ID" value="NZ_CP044222.1"/>
</dbReference>
<evidence type="ECO:0000259" key="6">
    <source>
        <dbReference type="Pfam" id="PF00149"/>
    </source>
</evidence>
<dbReference type="PANTHER" id="PTHR40942:SF4">
    <property type="entry name" value="CYTOCHROME C5"/>
    <property type="match status" value="1"/>
</dbReference>
<evidence type="ECO:0000313" key="7">
    <source>
        <dbReference type="EMBL" id="QEW05796.1"/>
    </source>
</evidence>
<evidence type="ECO:0000256" key="5">
    <source>
        <dbReference type="HAMAP-Rule" id="MF_00199"/>
    </source>
</evidence>
<gene>
    <name evidence="5" type="primary">apaH</name>
    <name evidence="7" type="ORF">F5I99_04450</name>
</gene>
<comment type="catalytic activity">
    <reaction evidence="4 5">
        <text>P(1),P(4)-bis(5'-adenosyl) tetraphosphate + H2O = 2 ADP + 2 H(+)</text>
        <dbReference type="Rhea" id="RHEA:24252"/>
        <dbReference type="ChEBI" id="CHEBI:15377"/>
        <dbReference type="ChEBI" id="CHEBI:15378"/>
        <dbReference type="ChEBI" id="CHEBI:58141"/>
        <dbReference type="ChEBI" id="CHEBI:456216"/>
        <dbReference type="EC" id="3.6.1.41"/>
    </reaction>
</comment>
<evidence type="ECO:0000256" key="3">
    <source>
        <dbReference type="ARBA" id="ARBA00022801"/>
    </source>
</evidence>
<organism evidence="7 8">
    <name type="scientific">Nitrincola iocasae</name>
    <dbReference type="NCBI Taxonomy" id="2614693"/>
    <lineage>
        <taxon>Bacteria</taxon>
        <taxon>Pseudomonadati</taxon>
        <taxon>Pseudomonadota</taxon>
        <taxon>Gammaproteobacteria</taxon>
        <taxon>Oceanospirillales</taxon>
        <taxon>Oceanospirillaceae</taxon>
        <taxon>Nitrincola</taxon>
    </lineage>
</organism>
<dbReference type="PANTHER" id="PTHR40942">
    <property type="match status" value="1"/>
</dbReference>
<protein>
    <recommendedName>
        <fullName evidence="5">Bis(5'-nucleosyl)-tetraphosphatase, symmetrical</fullName>
        <ecNumber evidence="5">3.6.1.41</ecNumber>
    </recommendedName>
    <alternativeName>
        <fullName evidence="5">Ap4A hydrolase</fullName>
    </alternativeName>
    <alternativeName>
        <fullName evidence="5">Diadenosine 5',5'''-P1,P4-tetraphosphate pyrophosphohydrolase</fullName>
    </alternativeName>
    <alternativeName>
        <fullName evidence="5">Diadenosine tetraphosphatase</fullName>
    </alternativeName>
</protein>
<evidence type="ECO:0000256" key="4">
    <source>
        <dbReference type="ARBA" id="ARBA00049417"/>
    </source>
</evidence>
<dbReference type="InterPro" id="IPR029052">
    <property type="entry name" value="Metallo-depent_PP-like"/>
</dbReference>
<dbReference type="Proteomes" id="UP000325606">
    <property type="component" value="Chromosome"/>
</dbReference>
<dbReference type="GO" id="GO:0008803">
    <property type="term" value="F:bis(5'-nucleosyl)-tetraphosphatase (symmetrical) activity"/>
    <property type="evidence" value="ECO:0007669"/>
    <property type="project" value="UniProtKB-UniRule"/>
</dbReference>
<dbReference type="EMBL" id="CP044222">
    <property type="protein sequence ID" value="QEW05796.1"/>
    <property type="molecule type" value="Genomic_DNA"/>
</dbReference>
<dbReference type="HAMAP" id="MF_00199">
    <property type="entry name" value="ApaH"/>
    <property type="match status" value="1"/>
</dbReference>
<sequence length="279" mass="31887">MATYAIGDIQGCYDELMQLLDLINFNDSDHLWFAGDLVNRGQQSLEVLRFVSGLGERAQCVLGNHDLHLLALHYGATRDKRNSTLSQVLQAPDRDELMHWLRCRPLLVENEQLGYIMTHAGIPHIWSLGKARKRAQEVERVLRSKDVGDFFNHMYGNKPDTWHNDLEGWARLRLITNYFTRMRFITPNGQLEFNGNGEADTAPDGFLPWFAVRRQSPLLRRQLFGHWAALMGSTGKPETIALDTGCVWGFSLSAFCLENQTLTRCNCTAYQPKPHEKIV</sequence>
<dbReference type="PIRSF" id="PIRSF000903">
    <property type="entry name" value="B5n-ttraPtase_sm"/>
    <property type="match status" value="1"/>
</dbReference>
<dbReference type="KEGG" id="nik:F5I99_04450"/>
<proteinExistence type="inferred from homology"/>
<dbReference type="InterPro" id="IPR004617">
    <property type="entry name" value="ApaH"/>
</dbReference>
<dbReference type="SUPFAM" id="SSF56300">
    <property type="entry name" value="Metallo-dependent phosphatases"/>
    <property type="match status" value="1"/>
</dbReference>
<comment type="function">
    <text evidence="1 5">Hydrolyzes diadenosine 5',5'''-P1,P4-tetraphosphate to yield ADP.</text>
</comment>
<name>A0A5J6LBL2_9GAMM</name>
<dbReference type="AlphaFoldDB" id="A0A5J6LBL2"/>
<dbReference type="EC" id="3.6.1.41" evidence="5"/>
<feature type="domain" description="Calcineurin-like phosphoesterase" evidence="6">
    <location>
        <begin position="4"/>
        <end position="157"/>
    </location>
</feature>
<evidence type="ECO:0000256" key="2">
    <source>
        <dbReference type="ARBA" id="ARBA00005419"/>
    </source>
</evidence>
<keyword evidence="8" id="KW-1185">Reference proteome</keyword>
<evidence type="ECO:0000256" key="1">
    <source>
        <dbReference type="ARBA" id="ARBA00003413"/>
    </source>
</evidence>
<dbReference type="InterPro" id="IPR004843">
    <property type="entry name" value="Calcineurin-like_PHP"/>
</dbReference>
<dbReference type="CDD" id="cd07422">
    <property type="entry name" value="MPP_ApaH"/>
    <property type="match status" value="1"/>
</dbReference>
<accession>A0A5J6LBL2</accession>
<reference evidence="7 8" key="1">
    <citation type="submission" date="2019-09" db="EMBL/GenBank/DDBJ databases">
        <title>Nitrincola iocasae sp. nov., a bacterium isolated from the sediment collected at a cold seep field in South China Sea.</title>
        <authorList>
            <person name="Zhang H."/>
            <person name="Wang H."/>
            <person name="Li C."/>
        </authorList>
    </citation>
    <scope>NUCLEOTIDE SEQUENCE [LARGE SCALE GENOMIC DNA]</scope>
    <source>
        <strain evidence="7 8">KXZD1103</strain>
    </source>
</reference>
<keyword evidence="3 5" id="KW-0378">Hydrolase</keyword>
<dbReference type="Gene3D" id="3.60.21.10">
    <property type="match status" value="1"/>
</dbReference>
<dbReference type="Pfam" id="PF00149">
    <property type="entry name" value="Metallophos"/>
    <property type="match status" value="1"/>
</dbReference>
<dbReference type="NCBIfam" id="NF001204">
    <property type="entry name" value="PRK00166.1"/>
    <property type="match status" value="1"/>
</dbReference>
<dbReference type="NCBIfam" id="TIGR00668">
    <property type="entry name" value="apaH"/>
    <property type="match status" value="1"/>
</dbReference>
<evidence type="ECO:0000313" key="8">
    <source>
        <dbReference type="Proteomes" id="UP000325606"/>
    </source>
</evidence>
<comment type="similarity">
    <text evidence="2 5">Belongs to the Ap4A hydrolase family.</text>
</comment>